<protein>
    <submittedName>
        <fullName evidence="4">Repeat domain-containing protein</fullName>
    </submittedName>
</protein>
<evidence type="ECO:0000256" key="1">
    <source>
        <dbReference type="ARBA" id="ARBA00022729"/>
    </source>
</evidence>
<dbReference type="AlphaFoldDB" id="A0A1H8Q516"/>
<reference evidence="4 5" key="1">
    <citation type="submission" date="2016-10" db="EMBL/GenBank/DDBJ databases">
        <authorList>
            <person name="de Groot N.N."/>
        </authorList>
    </citation>
    <scope>NUCLEOTIDE SEQUENCE [LARGE SCALE GENOMIC DNA]</scope>
    <source>
        <strain evidence="4 5">CGMCC 4.2026</strain>
    </source>
</reference>
<evidence type="ECO:0000313" key="4">
    <source>
        <dbReference type="EMBL" id="SEO49319.1"/>
    </source>
</evidence>
<dbReference type="STRING" id="310780.SAMN05216267_102846"/>
<dbReference type="SUPFAM" id="SSF63829">
    <property type="entry name" value="Calcium-dependent phosphotriesterase"/>
    <property type="match status" value="1"/>
</dbReference>
<feature type="region of interest" description="Disordered" evidence="2">
    <location>
        <begin position="661"/>
        <end position="687"/>
    </location>
</feature>
<gene>
    <name evidence="4" type="ORF">SAMN05216267_102846</name>
</gene>
<dbReference type="EMBL" id="FODD01000028">
    <property type="protein sequence ID" value="SEO49319.1"/>
    <property type="molecule type" value="Genomic_DNA"/>
</dbReference>
<organism evidence="4 5">
    <name type="scientific">Actinacidiphila rubida</name>
    <dbReference type="NCBI Taxonomy" id="310780"/>
    <lineage>
        <taxon>Bacteria</taxon>
        <taxon>Bacillati</taxon>
        <taxon>Actinomycetota</taxon>
        <taxon>Actinomycetes</taxon>
        <taxon>Kitasatosporales</taxon>
        <taxon>Streptomycetaceae</taxon>
        <taxon>Actinacidiphila</taxon>
    </lineage>
</organism>
<evidence type="ECO:0000256" key="2">
    <source>
        <dbReference type="SAM" id="MobiDB-lite"/>
    </source>
</evidence>
<feature type="signal peptide" evidence="3">
    <location>
        <begin position="1"/>
        <end position="34"/>
    </location>
</feature>
<dbReference type="Proteomes" id="UP000181951">
    <property type="component" value="Unassembled WGS sequence"/>
</dbReference>
<proteinExistence type="predicted"/>
<evidence type="ECO:0000313" key="5">
    <source>
        <dbReference type="Proteomes" id="UP000181951"/>
    </source>
</evidence>
<keyword evidence="1 3" id="KW-0732">Signal</keyword>
<feature type="compositionally biased region" description="Gly residues" evidence="2">
    <location>
        <begin position="664"/>
        <end position="674"/>
    </location>
</feature>
<dbReference type="PANTHER" id="PTHR44103:SF1">
    <property type="entry name" value="PROPROTEIN CONVERTASE P"/>
    <property type="match status" value="1"/>
</dbReference>
<dbReference type="RefSeq" id="WP_143080566.1">
    <property type="nucleotide sequence ID" value="NZ_FODD01000028.1"/>
</dbReference>
<keyword evidence="5" id="KW-1185">Reference proteome</keyword>
<evidence type="ECO:0000256" key="3">
    <source>
        <dbReference type="SAM" id="SignalP"/>
    </source>
</evidence>
<dbReference type="Pfam" id="PF13517">
    <property type="entry name" value="FG-GAP_3"/>
    <property type="match status" value="1"/>
</dbReference>
<dbReference type="PANTHER" id="PTHR44103">
    <property type="entry name" value="PROPROTEIN CONVERTASE P"/>
    <property type="match status" value="1"/>
</dbReference>
<dbReference type="Gene3D" id="2.130.10.130">
    <property type="entry name" value="Integrin alpha, N-terminal"/>
    <property type="match status" value="1"/>
</dbReference>
<sequence>MRTGSLTLGRTAVAAFVVLALAGGPFGGATVAHADTGGLAEITVQPGDRWLPRQETLLTAGDSGYLAFTGTAFSWTGDDGATTAAGRWAEVNRGLRAWQPSGSPTVWLGDFVSTTTTAIAVPDGQTYQSAFAAGAILTAASDGSGLHVVSEDGGGGTTDRTVTGVPAGATVDKVLDMGGDLTALSLRVDGVPHVYLLDFTTATAREVFAGVSGIDLVVLGGTRVVAATPRRTSAYSVRLDDPSGTVEETPYPAAARATNEVLRPVPDGDRILVEAEDTDKHSTGGALWSVPVGGGDATLLLRHTVYTLAVAPDGSVLVVGGSGPADWAVRRIAPDGTVTSVTPLAPFPARVFELAYSAGRLVYSSDTGAYDPLIGRDVTAGATPSVSGPSTVWGMGPERGAHLQALGKGTVAFVRGDEVFSPLPGSTTGARSVRPSTMTMTGVLDGDGYDLVLGTTTAGRQAVGNLDNGYDPFARGAGASAVWDHTIWVPGSAAGTVRPYNLRTLAYGATVQTGAACANYADLQVDGRWLYWSCGTTAGVYDRTTGRHVAVPAGQALLGDGFVVRHTGGRLVMTDVHAGTAVTTDVADLPQGTQSDDRGVTWTVDKYAGGLAYVDAASAIHVIPSLGVPRSPSLPAARDYDSDGTGDLLALTPQGGLQLRPGTHAGGVGPGTDVGGDHPTGSMFVPTGDLTGDGCNDLLVRNPAGSGTLVREDGTCCGFVVGIAHKIGAGWNIYNSLVSPGDLTGDGRPDLLARTASGDLYLYAGNAAGVFAPRVKIGFGFQIYNSLVGAQDLNGDGIGDVLARDASGVLWRYDGDGKGGLKARVRIGAGWNAYNSLVGVGDINGDGRNDLVARDANGDLWRYDGLGSGLFAPRVKIGWAWQTYKSLL</sequence>
<name>A0A1H8Q516_9ACTN</name>
<feature type="chain" id="PRO_5010245771" evidence="3">
    <location>
        <begin position="35"/>
        <end position="888"/>
    </location>
</feature>
<accession>A0A1H8Q516</accession>
<dbReference type="InterPro" id="IPR013517">
    <property type="entry name" value="FG-GAP"/>
</dbReference>
<dbReference type="OrthoDB" id="3275941at2"/>
<dbReference type="SUPFAM" id="SSF69318">
    <property type="entry name" value="Integrin alpha N-terminal domain"/>
    <property type="match status" value="1"/>
</dbReference>
<dbReference type="InterPro" id="IPR028994">
    <property type="entry name" value="Integrin_alpha_N"/>
</dbReference>